<evidence type="ECO:0000259" key="7">
    <source>
        <dbReference type="Pfam" id="PF20652"/>
    </source>
</evidence>
<evidence type="ECO:0000256" key="3">
    <source>
        <dbReference type="ARBA" id="ARBA00022927"/>
    </source>
</evidence>
<evidence type="ECO:0000313" key="11">
    <source>
        <dbReference type="Proteomes" id="UP001162541"/>
    </source>
</evidence>
<evidence type="ECO:0000256" key="2">
    <source>
        <dbReference type="ARBA" id="ARBA00022483"/>
    </source>
</evidence>
<dbReference type="EMBL" id="LVLJ01002366">
    <property type="protein sequence ID" value="OAE25258.1"/>
    <property type="molecule type" value="Genomic_DNA"/>
</dbReference>
<dbReference type="GO" id="GO:0090522">
    <property type="term" value="P:vesicle tethering involved in exocytosis"/>
    <property type="evidence" value="ECO:0007669"/>
    <property type="project" value="UniProtKB-UniRule"/>
</dbReference>
<feature type="region of interest" description="Disordered" evidence="5">
    <location>
        <begin position="282"/>
        <end position="332"/>
    </location>
</feature>
<dbReference type="Pfam" id="PF04048">
    <property type="entry name" value="Sec8_N"/>
    <property type="match status" value="1"/>
</dbReference>
<accession>A0A176VWR5</accession>
<keyword evidence="2 4" id="KW-0268">Exocytosis</keyword>
<sequence>MAEPSSSVDWDVVRAELEGIDEVWKQARFDSLPHVVQVLTSQDPEGAVRTLQKQRDEIEELVDDVVRGYHNGFNKATHNYSQILRLFSESASSISGLKTNLGEARNLLGARHKQLHQQWCRSVTLRHVISLLDQIDRVAKVPSQIEKLIAEKKYYAAVQLYIQSISMLEREGIQSIWDTTVDDVKKKDKVGALQDVRADLSKLRGVLFFKVMEELHLHVYNKGEYSYNLTDIPDKDDDISNITAATVAPTGNLLSMSRRTRTMRRHDFQAAGLDRVLEARKGGSVDGSSVDGREDDASVANGGSVDGNSLAAANGHDESGNKEGKKPTRVLPPWLADSIPNEFTETMTKSDGTASVKYLQTMVECLALLGKIAAAGAIISQRLRPTLHELITAEIKARAAAVEASRPRVDQVSKVTAGIALISKPNGVVGPALKQKDSKNGNIVVKANGTSGPVTPLVGPMSKAQTAAQELLQSILSLALRILENHVVVGEAMEAKASVSDAASFSEKVNGDMQWGGDSDSNRATGGYSLVFALTVLQSECQQLICDILRATPDAASADAAVQTARLASKTPPDDAMRGGSEEGLSFAFRFTDTILTLPAGNDRMNQIMGSQGGRNRRITAAAQEGYGTGSVLPERGIYLTSAVYRPVLQYTDKVMSLLPPKYLQLGNDGLQNFIENFVKDQFLPIVRVDYRTRVADALASPAAFRLRSHPGTLYEPTVEKGRPVLQGPLAANELVKEVLGWAQAMPMYAGEILELVQTLLERTLERCRAGYTEAVLGSFSSDVIGRPDVSGLMKQEPANSVLEAGFLSQLGQKVSLDGPLDAEGLEVEMELNNLLLSLRPIKQEQLIKDNSKLVLLAALSDTLDFLSDSVQELGQQQSRGLTERRRKDQHQVRRHHRRTSSALTAGLGALADKFHALSSECLRTLRVEMQLQAISHLAGIGKVYVCDQDAEEPEDFIIAFTTQITRRDEEIAPYLPSLKRGYIFGGICSIAAATFIKSLNEMNAVNMLGIRQICRNCTAVQQSLASLGGSVNSVIERLDRVRTYYDLLNLPFEALVAFVQEHHSMFSFSEYSSLLKVHIPGREIPMDAVQRIGKIMAP</sequence>
<evidence type="ECO:0000259" key="6">
    <source>
        <dbReference type="Pfam" id="PF04048"/>
    </source>
</evidence>
<name>A0A176VWR5_MARPO</name>
<evidence type="ECO:0000256" key="5">
    <source>
        <dbReference type="SAM" id="MobiDB-lite"/>
    </source>
</evidence>
<feature type="domain" description="Exocyst complex component Sec8 middle helical bundle" evidence="7">
    <location>
        <begin position="355"/>
        <end position="595"/>
    </location>
</feature>
<feature type="compositionally biased region" description="Basic and acidic residues" evidence="5">
    <location>
        <begin position="315"/>
        <end position="326"/>
    </location>
</feature>
<dbReference type="Proteomes" id="UP000077202">
    <property type="component" value="Unassembled WGS sequence"/>
</dbReference>
<organism evidence="9 10">
    <name type="scientific">Marchantia polymorpha subsp. ruderalis</name>
    <dbReference type="NCBI Taxonomy" id="1480154"/>
    <lineage>
        <taxon>Eukaryota</taxon>
        <taxon>Viridiplantae</taxon>
        <taxon>Streptophyta</taxon>
        <taxon>Embryophyta</taxon>
        <taxon>Marchantiophyta</taxon>
        <taxon>Marchantiopsida</taxon>
        <taxon>Marchantiidae</taxon>
        <taxon>Marchantiales</taxon>
        <taxon>Marchantiaceae</taxon>
        <taxon>Marchantia</taxon>
    </lineage>
</organism>
<dbReference type="Pfam" id="PF20652">
    <property type="entry name" value="Sec8_C"/>
    <property type="match status" value="1"/>
</dbReference>
<reference evidence="8" key="2">
    <citation type="journal article" date="2019" name="Curr. Biol.">
        <title>Chromatin organization in early land plants reveals an ancestral association between H3K27me3, transposons, and constitutive heterochromatin.</title>
        <authorList>
            <person name="Montgomery S.A."/>
            <person name="Tanizawa Y."/>
            <person name="Galik B."/>
            <person name="Wang N."/>
            <person name="Ito T."/>
            <person name="Mochizuki T."/>
            <person name="Akimcheva S."/>
            <person name="Bowman J."/>
            <person name="Cognat V."/>
            <person name="Drouard L."/>
            <person name="Ekker H."/>
            <person name="Houng S."/>
            <person name="Kohchi T."/>
            <person name="Lin S."/>
            <person name="Liu L.D."/>
            <person name="Nakamura Y."/>
            <person name="Valeeva L.R."/>
            <person name="Shakirov E.V."/>
            <person name="Shippen D.E."/>
            <person name="Wei W."/>
            <person name="Yagura M."/>
            <person name="Yamaoka S."/>
            <person name="Yamato K.T."/>
            <person name="Liu C."/>
            <person name="Berger F."/>
        </authorList>
    </citation>
    <scope>NUCLEOTIDE SEQUENCE [LARGE SCALE GENOMIC DNA]</scope>
    <source>
        <strain evidence="8">Tak-1</strain>
    </source>
</reference>
<feature type="region of interest" description="Disordered" evidence="5">
    <location>
        <begin position="877"/>
        <end position="900"/>
    </location>
</feature>
<dbReference type="EMBL" id="AP019871">
    <property type="protein sequence ID" value="BBN15063.1"/>
    <property type="molecule type" value="Genomic_DNA"/>
</dbReference>
<evidence type="ECO:0000313" key="9">
    <source>
        <dbReference type="EMBL" id="OAE25258.1"/>
    </source>
</evidence>
<dbReference type="InterPro" id="IPR007191">
    <property type="entry name" value="Sec8_exocyst_N"/>
</dbReference>
<evidence type="ECO:0000256" key="4">
    <source>
        <dbReference type="RuleBase" id="RU367079"/>
    </source>
</evidence>
<dbReference type="Proteomes" id="UP001162541">
    <property type="component" value="Chromosome 6"/>
</dbReference>
<feature type="compositionally biased region" description="Basic and acidic residues" evidence="5">
    <location>
        <begin position="882"/>
        <end position="892"/>
    </location>
</feature>
<keyword evidence="10" id="KW-1185">Reference proteome</keyword>
<dbReference type="InterPro" id="IPR048630">
    <property type="entry name" value="Sec8_M"/>
</dbReference>
<evidence type="ECO:0000313" key="10">
    <source>
        <dbReference type="Proteomes" id="UP000077202"/>
    </source>
</evidence>
<comment type="similarity">
    <text evidence="4">Belongs to the SEC8 family.</text>
</comment>
<dbReference type="InterPro" id="IPR039682">
    <property type="entry name" value="Sec8/EXOC4"/>
</dbReference>
<dbReference type="PANTHER" id="PTHR14146">
    <property type="entry name" value="EXOCYST COMPLEX COMPONENT 4"/>
    <property type="match status" value="1"/>
</dbReference>
<dbReference type="GO" id="GO:0006893">
    <property type="term" value="P:Golgi to plasma membrane transport"/>
    <property type="evidence" value="ECO:0007669"/>
    <property type="project" value="TreeGrafter"/>
</dbReference>
<reference evidence="9 10" key="1">
    <citation type="submission" date="2016-03" db="EMBL/GenBank/DDBJ databases">
        <title>Mechanisms controlling the formation of the plant cell surface in tip-growing cells are functionally conserved among land plants.</title>
        <authorList>
            <person name="Honkanen S."/>
            <person name="Jones V.A."/>
            <person name="Morieri G."/>
            <person name="Champion C."/>
            <person name="Hetherington A.J."/>
            <person name="Kelly S."/>
            <person name="Saint-Marcoux D."/>
            <person name="Proust H."/>
            <person name="Prescott H."/>
            <person name="Dolan L."/>
        </authorList>
    </citation>
    <scope>NUCLEOTIDE SEQUENCE [LARGE SCALE GENOMIC DNA]</scope>
    <source>
        <strain evidence="10">cv. Tak-1 and cv. Tak-2</strain>
        <tissue evidence="9">Whole gametophyte</tissue>
    </source>
</reference>
<gene>
    <name evidence="9" type="ORF">AXG93_197s1040</name>
    <name evidence="8" type="ORF">Mp_6g16690</name>
</gene>
<evidence type="ECO:0000313" key="8">
    <source>
        <dbReference type="EMBL" id="BBN15063.1"/>
    </source>
</evidence>
<proteinExistence type="inferred from homology"/>
<dbReference type="GO" id="GO:0000145">
    <property type="term" value="C:exocyst"/>
    <property type="evidence" value="ECO:0007669"/>
    <property type="project" value="UniProtKB-UniRule"/>
</dbReference>
<keyword evidence="1 4" id="KW-0813">Transport</keyword>
<dbReference type="AlphaFoldDB" id="A0A176VWR5"/>
<dbReference type="GO" id="GO:0006612">
    <property type="term" value="P:protein targeting to membrane"/>
    <property type="evidence" value="ECO:0007669"/>
    <property type="project" value="UniProtKB-UniRule"/>
</dbReference>
<protein>
    <recommendedName>
        <fullName evidence="4">Exocyst complex component Sec8</fullName>
    </recommendedName>
</protein>
<dbReference type="PANTHER" id="PTHR14146:SF0">
    <property type="entry name" value="EXOCYST COMPLEX COMPONENT 4"/>
    <property type="match status" value="1"/>
</dbReference>
<reference evidence="11" key="3">
    <citation type="journal article" date="2020" name="Curr. Biol.">
        <title>Chromatin organization in early land plants reveals an ancestral association between H3K27me3, transposons, and constitutive heterochromatin.</title>
        <authorList>
            <person name="Montgomery S.A."/>
            <person name="Tanizawa Y."/>
            <person name="Galik B."/>
            <person name="Wang N."/>
            <person name="Ito T."/>
            <person name="Mochizuki T."/>
            <person name="Akimcheva S."/>
            <person name="Bowman J.L."/>
            <person name="Cognat V."/>
            <person name="Marechal-Drouard L."/>
            <person name="Ekker H."/>
            <person name="Hong S.F."/>
            <person name="Kohchi T."/>
            <person name="Lin S.S."/>
            <person name="Liu L.D."/>
            <person name="Nakamura Y."/>
            <person name="Valeeva L.R."/>
            <person name="Shakirov E.V."/>
            <person name="Shippen D.E."/>
            <person name="Wei W.L."/>
            <person name="Yagura M."/>
            <person name="Yamaoka S."/>
            <person name="Yamato K.T."/>
            <person name="Liu C."/>
            <person name="Berger F."/>
        </authorList>
    </citation>
    <scope>NUCLEOTIDE SEQUENCE [LARGE SCALE GENOMIC DNA]</scope>
    <source>
        <strain evidence="11">Tak-1</strain>
    </source>
</reference>
<comment type="function">
    <text evidence="4">Component of the exocyst complex involved in the docking of exocytic vesicles with fusion sites on the plasma membrane.</text>
</comment>
<dbReference type="GO" id="GO:0015031">
    <property type="term" value="P:protein transport"/>
    <property type="evidence" value="ECO:0007669"/>
    <property type="project" value="UniProtKB-KW"/>
</dbReference>
<dbReference type="GO" id="GO:0006904">
    <property type="term" value="P:vesicle docking involved in exocytosis"/>
    <property type="evidence" value="ECO:0007669"/>
    <property type="project" value="InterPro"/>
</dbReference>
<evidence type="ECO:0000256" key="1">
    <source>
        <dbReference type="ARBA" id="ARBA00022448"/>
    </source>
</evidence>
<keyword evidence="3 4" id="KW-0653">Protein transport</keyword>
<feature type="domain" description="Exocyst complex component Sec8 N-terminal" evidence="6">
    <location>
        <begin position="14"/>
        <end position="148"/>
    </location>
</feature>